<proteinExistence type="predicted"/>
<evidence type="ECO:0000313" key="2">
    <source>
        <dbReference type="EMBL" id="EAY06583.1"/>
    </source>
</evidence>
<dbReference type="EMBL" id="DS113420">
    <property type="protein sequence ID" value="EAY06583.1"/>
    <property type="molecule type" value="Genomic_DNA"/>
</dbReference>
<reference evidence="2" key="1">
    <citation type="submission" date="2006-10" db="EMBL/GenBank/DDBJ databases">
        <authorList>
            <person name="Amadeo P."/>
            <person name="Zhao Q."/>
            <person name="Wortman J."/>
            <person name="Fraser-Liggett C."/>
            <person name="Carlton J."/>
        </authorList>
    </citation>
    <scope>NUCLEOTIDE SEQUENCE</scope>
    <source>
        <strain evidence="2">G3</strain>
    </source>
</reference>
<dbReference type="AlphaFoldDB" id="A2ELA6"/>
<sequence length="691" mass="80221">MHRYNSKQANEDRDKFLNIKIQREFEKTRISSTQQSLINSYNTTILNRKLTFFIGYYSQIYYSTDLFNLKTIIDIQKYSKFEDVKLSALSQNNCEVINEILEHPDLLAKCISIIQETRAQHMNYICISFLPSLFDLFTTEESCIKFLAFLDNLYSLNIKAAYNAAKCVFLSPSFIQFIQSITESLPMDLSMVVNNESAEEFWRDFIVLFKQKAPEMDFLAASLLSGTHGSDYFYNSFLLPAVHSPLVYGLYNLQDLSQNSVERFMIDCIDSINVVQLIFHDFSNTSFLGKGEHQVGDIFSKYSRPLLLTDNDILILSFVQSYYKLHEEKSKVLSFPDLKDGFTLYYFKSSGSKTHNSTEASPFVTFMSEFPNASIPISHPSEDNTVFDTVFNEYILPLSTSKKDFKTRLAFDIIKSMPDNFKKNYGSGGNISKLKKCCSVLEQINVICNNEKEICLIQKDVLRFYFARLYFYFEQSAPKEIPDEIYNYPGKWQEFVISVARNFYTWKDSNKYDGDFPGYIISLFLMKYICFDKFIYSYSWMLEADKIIFDRIDMEKTKIIEYIEQNIKSFEPAISAIRAAYEATSPITTFRIVSNALTSFTKAISSKFQAFGGDESTPVYIFLFLKARPNRFVSWTMFINFIMFVKFRGAFVFPGFESVHTLVIAIVHYLLKDTKYISHANEFEAQIEICL</sequence>
<dbReference type="InParanoid" id="A2ELA6"/>
<dbReference type="VEuPathDB" id="TrichDB:TVAG_069530"/>
<protein>
    <recommendedName>
        <fullName evidence="1">VPS9 domain-containing protein</fullName>
    </recommendedName>
</protein>
<reference evidence="2" key="2">
    <citation type="journal article" date="2007" name="Science">
        <title>Draft genome sequence of the sexually transmitted pathogen Trichomonas vaginalis.</title>
        <authorList>
            <person name="Carlton J.M."/>
            <person name="Hirt R.P."/>
            <person name="Silva J.C."/>
            <person name="Delcher A.L."/>
            <person name="Schatz M."/>
            <person name="Zhao Q."/>
            <person name="Wortman J.R."/>
            <person name="Bidwell S.L."/>
            <person name="Alsmark U.C.M."/>
            <person name="Besteiro S."/>
            <person name="Sicheritz-Ponten T."/>
            <person name="Noel C.J."/>
            <person name="Dacks J.B."/>
            <person name="Foster P.G."/>
            <person name="Simillion C."/>
            <person name="Van de Peer Y."/>
            <person name="Miranda-Saavedra D."/>
            <person name="Barton G.J."/>
            <person name="Westrop G.D."/>
            <person name="Mueller S."/>
            <person name="Dessi D."/>
            <person name="Fiori P.L."/>
            <person name="Ren Q."/>
            <person name="Paulsen I."/>
            <person name="Zhang H."/>
            <person name="Bastida-Corcuera F.D."/>
            <person name="Simoes-Barbosa A."/>
            <person name="Brown M.T."/>
            <person name="Hayes R.D."/>
            <person name="Mukherjee M."/>
            <person name="Okumura C.Y."/>
            <person name="Schneider R."/>
            <person name="Smith A.J."/>
            <person name="Vanacova S."/>
            <person name="Villalvazo M."/>
            <person name="Haas B.J."/>
            <person name="Pertea M."/>
            <person name="Feldblyum T.V."/>
            <person name="Utterback T.R."/>
            <person name="Shu C.L."/>
            <person name="Osoegawa K."/>
            <person name="de Jong P.J."/>
            <person name="Hrdy I."/>
            <person name="Horvathova L."/>
            <person name="Zubacova Z."/>
            <person name="Dolezal P."/>
            <person name="Malik S.B."/>
            <person name="Logsdon J.M. Jr."/>
            <person name="Henze K."/>
            <person name="Gupta A."/>
            <person name="Wang C.C."/>
            <person name="Dunne R.L."/>
            <person name="Upcroft J.A."/>
            <person name="Upcroft P."/>
            <person name="White O."/>
            <person name="Salzberg S.L."/>
            <person name="Tang P."/>
            <person name="Chiu C.-H."/>
            <person name="Lee Y.-S."/>
            <person name="Embley T.M."/>
            <person name="Coombs G.H."/>
            <person name="Mottram J.C."/>
            <person name="Tachezy J."/>
            <person name="Fraser-Liggett C.M."/>
            <person name="Johnson P.J."/>
        </authorList>
    </citation>
    <scope>NUCLEOTIDE SEQUENCE [LARGE SCALE GENOMIC DNA]</scope>
    <source>
        <strain evidence="2">G3</strain>
    </source>
</reference>
<name>A2ELA6_TRIV3</name>
<evidence type="ECO:0000313" key="3">
    <source>
        <dbReference type="Proteomes" id="UP000001542"/>
    </source>
</evidence>
<dbReference type="PROSITE" id="PS51205">
    <property type="entry name" value="VPS9"/>
    <property type="match status" value="1"/>
</dbReference>
<gene>
    <name evidence="2" type="ORF">TVAG_069530</name>
</gene>
<accession>A2ELA6</accession>
<dbReference type="Proteomes" id="UP000001542">
    <property type="component" value="Unassembled WGS sequence"/>
</dbReference>
<keyword evidence="3" id="KW-1185">Reference proteome</keyword>
<feature type="domain" description="VPS9" evidence="1">
    <location>
        <begin position="542"/>
        <end position="672"/>
    </location>
</feature>
<organism evidence="2 3">
    <name type="scientific">Trichomonas vaginalis (strain ATCC PRA-98 / G3)</name>
    <dbReference type="NCBI Taxonomy" id="412133"/>
    <lineage>
        <taxon>Eukaryota</taxon>
        <taxon>Metamonada</taxon>
        <taxon>Parabasalia</taxon>
        <taxon>Trichomonadida</taxon>
        <taxon>Trichomonadidae</taxon>
        <taxon>Trichomonas</taxon>
    </lineage>
</organism>
<evidence type="ECO:0000259" key="1">
    <source>
        <dbReference type="PROSITE" id="PS51205"/>
    </source>
</evidence>
<dbReference type="InterPro" id="IPR003123">
    <property type="entry name" value="VPS9"/>
</dbReference>